<dbReference type="AlphaFoldDB" id="A0A9X4MCN2"/>
<organism evidence="2 3">
    <name type="scientific">Pseudanabaena catenata USMAC16</name>
    <dbReference type="NCBI Taxonomy" id="1855837"/>
    <lineage>
        <taxon>Bacteria</taxon>
        <taxon>Bacillati</taxon>
        <taxon>Cyanobacteriota</taxon>
        <taxon>Cyanophyceae</taxon>
        <taxon>Pseudanabaenales</taxon>
        <taxon>Pseudanabaenaceae</taxon>
        <taxon>Pseudanabaena</taxon>
    </lineage>
</organism>
<feature type="domain" description="Nitrogenase/oxidoreductase component 1" evidence="1">
    <location>
        <begin position="2"/>
        <end position="135"/>
    </location>
</feature>
<evidence type="ECO:0000313" key="3">
    <source>
        <dbReference type="Proteomes" id="UP001152872"/>
    </source>
</evidence>
<dbReference type="Proteomes" id="UP001152872">
    <property type="component" value="Unassembled WGS sequence"/>
</dbReference>
<dbReference type="Gene3D" id="3.40.50.1980">
    <property type="entry name" value="Nitrogenase molybdenum iron protein domain"/>
    <property type="match status" value="1"/>
</dbReference>
<dbReference type="Gene3D" id="1.20.89.10">
    <property type="entry name" value="Nitrogenase Molybdenum-iron Protein, subunit B, domain 4"/>
    <property type="match status" value="1"/>
</dbReference>
<dbReference type="PANTHER" id="PTHR33712">
    <property type="entry name" value="LIGHT-INDEPENDENT PROTOCHLOROPHYLLIDE REDUCTASE SUBUNIT B"/>
    <property type="match status" value="1"/>
</dbReference>
<dbReference type="PANTHER" id="PTHR33712:SF7">
    <property type="entry name" value="LIGHT-INDEPENDENT PROTOCHLOROPHYLLIDE REDUCTASE SUBUNIT B"/>
    <property type="match status" value="1"/>
</dbReference>
<sequence length="137" mass="15570">MIKGILSNLTAGKKQETTNGKINFIPRFETYIGNLREIKRYADLMDVNYTLLADNSEYLDSPNTGEYQMYLGRTKLEDAADSINGEATIAFQSYATTKTREYIETEWHYVSRPVGIRGTDEFLMKLSALTGKPIPRV</sequence>
<proteinExistence type="predicted"/>
<dbReference type="EMBL" id="VBTY01000225">
    <property type="protein sequence ID" value="MDG3496765.1"/>
    <property type="molecule type" value="Genomic_DNA"/>
</dbReference>
<reference evidence="2" key="1">
    <citation type="submission" date="2019-05" db="EMBL/GenBank/DDBJ databases">
        <title>Whole genome sequencing of Pseudanabaena catenata USMAC16.</title>
        <authorList>
            <person name="Khan Z."/>
            <person name="Omar W.M."/>
            <person name="Convey P."/>
            <person name="Merican F."/>
            <person name="Najimudin N."/>
        </authorList>
    </citation>
    <scope>NUCLEOTIDE SEQUENCE</scope>
    <source>
        <strain evidence="2">USMAC16</strain>
    </source>
</reference>
<protein>
    <submittedName>
        <fullName evidence="2">Nitrogenase component 1</fullName>
    </submittedName>
</protein>
<comment type="caution">
    <text evidence="2">The sequence shown here is derived from an EMBL/GenBank/DDBJ whole genome shotgun (WGS) entry which is preliminary data.</text>
</comment>
<keyword evidence="3" id="KW-1185">Reference proteome</keyword>
<dbReference type="GO" id="GO:0016491">
    <property type="term" value="F:oxidoreductase activity"/>
    <property type="evidence" value="ECO:0007669"/>
    <property type="project" value="InterPro"/>
</dbReference>
<dbReference type="Pfam" id="PF00148">
    <property type="entry name" value="Oxidored_nitro"/>
    <property type="match status" value="1"/>
</dbReference>
<dbReference type="SUPFAM" id="SSF53807">
    <property type="entry name" value="Helical backbone' metal receptor"/>
    <property type="match status" value="1"/>
</dbReference>
<name>A0A9X4MCN2_9CYAN</name>
<accession>A0A9X4MCN2</accession>
<gene>
    <name evidence="2" type="ORF">FEV09_19680</name>
</gene>
<evidence type="ECO:0000259" key="1">
    <source>
        <dbReference type="Pfam" id="PF00148"/>
    </source>
</evidence>
<dbReference type="InterPro" id="IPR000510">
    <property type="entry name" value="Nase/OxRdtase_comp1"/>
</dbReference>
<evidence type="ECO:0000313" key="2">
    <source>
        <dbReference type="EMBL" id="MDG3496765.1"/>
    </source>
</evidence>
<dbReference type="InterPro" id="IPR050152">
    <property type="entry name" value="ChlB/BchB/BchZ"/>
</dbReference>